<sequence length="299" mass="33947">MVKRINKHHYVATPGGSNKHYHRSSETLPYVHRGYSTDGKHGEDSQRTLSEYTIATDRPSSRGHRTPRSKRSRSLERPSSSSRARSAASHHDSDVYVTSAAYRPPSEMSRGSHYTSRSNRSRGPAPSHYSYRSNGLAPSEVSTVKSKITRKPGVTVETMSAPNPFCPNTKGMCCLMLLLNLGLILVTLGFVIVIQFFEPLFVWVLGIIFLIFGFLTLMGSLIYCVTVCRDAKTPKEVAMQNHYWTHHWQKSFGTTPEIHYKTEKYPPQAVHHSHSDHDEYSDRFSIGKQSDRHMHGHRY</sequence>
<dbReference type="PANTHER" id="PTHR41155:SF1">
    <property type="entry name" value="FI19525P1"/>
    <property type="match status" value="1"/>
</dbReference>
<keyword evidence="4" id="KW-1185">Reference proteome</keyword>
<keyword evidence="2" id="KW-0812">Transmembrane</keyword>
<reference evidence="3 4" key="1">
    <citation type="submission" date="2019-08" db="EMBL/GenBank/DDBJ databases">
        <authorList>
            <person name="Alioto T."/>
            <person name="Alioto T."/>
            <person name="Gomez Garrido J."/>
        </authorList>
    </citation>
    <scope>NUCLEOTIDE SEQUENCE [LARGE SCALE GENOMIC DNA]</scope>
</reference>
<feature type="region of interest" description="Disordered" evidence="1">
    <location>
        <begin position="51"/>
        <end position="136"/>
    </location>
</feature>
<feature type="compositionally biased region" description="Low complexity" evidence="1">
    <location>
        <begin position="77"/>
        <end position="87"/>
    </location>
</feature>
<dbReference type="OrthoDB" id="8188414at2759"/>
<keyword evidence="2" id="KW-1133">Transmembrane helix</keyword>
<accession>A0A5E4NEE5</accession>
<evidence type="ECO:0000313" key="3">
    <source>
        <dbReference type="EMBL" id="VVC43073.1"/>
    </source>
</evidence>
<dbReference type="EMBL" id="CABPRJ010002367">
    <property type="protein sequence ID" value="VVC43073.1"/>
    <property type="molecule type" value="Genomic_DNA"/>
</dbReference>
<feature type="transmembrane region" description="Helical" evidence="2">
    <location>
        <begin position="177"/>
        <end position="197"/>
    </location>
</feature>
<organism evidence="3 4">
    <name type="scientific">Cinara cedri</name>
    <dbReference type="NCBI Taxonomy" id="506608"/>
    <lineage>
        <taxon>Eukaryota</taxon>
        <taxon>Metazoa</taxon>
        <taxon>Ecdysozoa</taxon>
        <taxon>Arthropoda</taxon>
        <taxon>Hexapoda</taxon>
        <taxon>Insecta</taxon>
        <taxon>Pterygota</taxon>
        <taxon>Neoptera</taxon>
        <taxon>Paraneoptera</taxon>
        <taxon>Hemiptera</taxon>
        <taxon>Sternorrhyncha</taxon>
        <taxon>Aphidomorpha</taxon>
        <taxon>Aphidoidea</taxon>
        <taxon>Aphididae</taxon>
        <taxon>Lachninae</taxon>
        <taxon>Cinara</taxon>
    </lineage>
</organism>
<keyword evidence="2" id="KW-0472">Membrane</keyword>
<evidence type="ECO:0000256" key="2">
    <source>
        <dbReference type="SAM" id="Phobius"/>
    </source>
</evidence>
<protein>
    <submittedName>
        <fullName evidence="3">Uncharacterized protein</fullName>
    </submittedName>
</protein>
<dbReference type="PANTHER" id="PTHR41155">
    <property type="entry name" value="FI19525P1"/>
    <property type="match status" value="1"/>
</dbReference>
<dbReference type="AlphaFoldDB" id="A0A5E4NEE5"/>
<feature type="region of interest" description="Disordered" evidence="1">
    <location>
        <begin position="1"/>
        <end position="23"/>
    </location>
</feature>
<feature type="transmembrane region" description="Helical" evidence="2">
    <location>
        <begin position="203"/>
        <end position="225"/>
    </location>
</feature>
<evidence type="ECO:0000256" key="1">
    <source>
        <dbReference type="SAM" id="MobiDB-lite"/>
    </source>
</evidence>
<proteinExistence type="predicted"/>
<feature type="compositionally biased region" description="Basic residues" evidence="1">
    <location>
        <begin position="1"/>
        <end position="10"/>
    </location>
</feature>
<dbReference type="Proteomes" id="UP000325440">
    <property type="component" value="Unassembled WGS sequence"/>
</dbReference>
<feature type="compositionally biased region" description="Basic residues" evidence="1">
    <location>
        <begin position="61"/>
        <end position="72"/>
    </location>
</feature>
<evidence type="ECO:0000313" key="4">
    <source>
        <dbReference type="Proteomes" id="UP000325440"/>
    </source>
</evidence>
<name>A0A5E4NEE5_9HEMI</name>
<gene>
    <name evidence="3" type="ORF">CINCED_3A012642</name>
</gene>